<dbReference type="InterPro" id="IPR013783">
    <property type="entry name" value="Ig-like_fold"/>
</dbReference>
<evidence type="ECO:0000313" key="4">
    <source>
        <dbReference type="Proteomes" id="UP000007879"/>
    </source>
</evidence>
<dbReference type="InterPro" id="IPR036116">
    <property type="entry name" value="FN3_sf"/>
</dbReference>
<feature type="domain" description="Fibronectin type-III" evidence="2">
    <location>
        <begin position="8"/>
        <end position="107"/>
    </location>
</feature>
<keyword evidence="1" id="KW-1133">Transmembrane helix</keyword>
<dbReference type="EnsemblMetazoa" id="XM_020007060.1">
    <property type="protein sequence ID" value="XP_019862619.1"/>
    <property type="gene ID" value="LOC109591299"/>
</dbReference>
<dbReference type="InterPro" id="IPR003961">
    <property type="entry name" value="FN3_dom"/>
</dbReference>
<dbReference type="CDD" id="cd00063">
    <property type="entry name" value="FN3"/>
    <property type="match status" value="1"/>
</dbReference>
<gene>
    <name evidence="3" type="primary">109591299</name>
</gene>
<evidence type="ECO:0000259" key="2">
    <source>
        <dbReference type="PROSITE" id="PS50853"/>
    </source>
</evidence>
<dbReference type="SUPFAM" id="SSF49265">
    <property type="entry name" value="Fibronectin type III"/>
    <property type="match status" value="1"/>
</dbReference>
<accession>A0A1X7SVJ7</accession>
<reference evidence="4" key="1">
    <citation type="journal article" date="2010" name="Nature">
        <title>The Amphimedon queenslandica genome and the evolution of animal complexity.</title>
        <authorList>
            <person name="Srivastava M."/>
            <person name="Simakov O."/>
            <person name="Chapman J."/>
            <person name="Fahey B."/>
            <person name="Gauthier M.E."/>
            <person name="Mitros T."/>
            <person name="Richards G.S."/>
            <person name="Conaco C."/>
            <person name="Dacre M."/>
            <person name="Hellsten U."/>
            <person name="Larroux C."/>
            <person name="Putnam N.H."/>
            <person name="Stanke M."/>
            <person name="Adamska M."/>
            <person name="Darling A."/>
            <person name="Degnan S.M."/>
            <person name="Oakley T.H."/>
            <person name="Plachetzki D.C."/>
            <person name="Zhai Y."/>
            <person name="Adamski M."/>
            <person name="Calcino A."/>
            <person name="Cummins S.F."/>
            <person name="Goodstein D.M."/>
            <person name="Harris C."/>
            <person name="Jackson D.J."/>
            <person name="Leys S.P."/>
            <person name="Shu S."/>
            <person name="Woodcroft B.J."/>
            <person name="Vervoort M."/>
            <person name="Kosik K.S."/>
            <person name="Manning G."/>
            <person name="Degnan B.M."/>
            <person name="Rokhsar D.S."/>
        </authorList>
    </citation>
    <scope>NUCLEOTIDE SEQUENCE [LARGE SCALE GENOMIC DNA]</scope>
</reference>
<feature type="transmembrane region" description="Helical" evidence="1">
    <location>
        <begin position="119"/>
        <end position="146"/>
    </location>
</feature>
<dbReference type="Pfam" id="PF00041">
    <property type="entry name" value="fn3"/>
    <property type="match status" value="1"/>
</dbReference>
<dbReference type="OrthoDB" id="428111at2759"/>
<name>A0A1X7SVJ7_AMPQE</name>
<keyword evidence="1" id="KW-0472">Membrane</keyword>
<protein>
    <recommendedName>
        <fullName evidence="2">Fibronectin type-III domain-containing protein</fullName>
    </recommendedName>
</protein>
<evidence type="ECO:0000313" key="3">
    <source>
        <dbReference type="EnsemblMetazoa" id="Aqu2.1.06022_001"/>
    </source>
</evidence>
<dbReference type="AlphaFoldDB" id="A0A1X7SVJ7"/>
<dbReference type="InParanoid" id="A0A1X7SVJ7"/>
<sequence length="238" mass="25790">MNYTITVRAGNVLGISDSSIISARTSLSIPVGVPTSLHVNPNTNRIMWNEINCSQLSGRFIEYNVLIQNVYVNELVFGTEYNISVAAVNSVGRGPFSDPILVEIGATTSSSCNPCNDGAAIGLGIFVAILMILLAVSLAVNIYCFMKFIYPVIATKTNKSTTKEANKIDENIAMKECESYGVSEAVIYEECGDKVNKSTTDDKPVKPVVVDEPPAAVYEAFDTDDIIHDVDDIDIYEA</sequence>
<dbReference type="KEGG" id="aqu:109591299"/>
<dbReference type="EnsemblMetazoa" id="Aqu2.1.06022_001">
    <property type="protein sequence ID" value="Aqu2.1.06022_001"/>
    <property type="gene ID" value="Aqu2.1.06022"/>
</dbReference>
<dbReference type="Gene3D" id="2.60.40.10">
    <property type="entry name" value="Immunoglobulins"/>
    <property type="match status" value="1"/>
</dbReference>
<reference evidence="3" key="2">
    <citation type="submission" date="2017-05" db="UniProtKB">
        <authorList>
            <consortium name="EnsemblMetazoa"/>
        </authorList>
    </citation>
    <scope>IDENTIFICATION</scope>
</reference>
<organism evidence="3">
    <name type="scientific">Amphimedon queenslandica</name>
    <name type="common">Sponge</name>
    <dbReference type="NCBI Taxonomy" id="400682"/>
    <lineage>
        <taxon>Eukaryota</taxon>
        <taxon>Metazoa</taxon>
        <taxon>Porifera</taxon>
        <taxon>Demospongiae</taxon>
        <taxon>Heteroscleromorpha</taxon>
        <taxon>Haplosclerida</taxon>
        <taxon>Niphatidae</taxon>
        <taxon>Amphimedon</taxon>
    </lineage>
</organism>
<dbReference type="Proteomes" id="UP000007879">
    <property type="component" value="Unassembled WGS sequence"/>
</dbReference>
<proteinExistence type="predicted"/>
<keyword evidence="1" id="KW-0812">Transmembrane</keyword>
<dbReference type="PROSITE" id="PS50853">
    <property type="entry name" value="FN3"/>
    <property type="match status" value="1"/>
</dbReference>
<evidence type="ECO:0000256" key="1">
    <source>
        <dbReference type="SAM" id="Phobius"/>
    </source>
</evidence>
<keyword evidence="4" id="KW-1185">Reference proteome</keyword>